<gene>
    <name evidence="2" type="ORF">H9889_10250</name>
</gene>
<evidence type="ECO:0000313" key="2">
    <source>
        <dbReference type="EMBL" id="HIW07686.1"/>
    </source>
</evidence>
<evidence type="ECO:0000256" key="1">
    <source>
        <dbReference type="SAM" id="Phobius"/>
    </source>
</evidence>
<dbReference type="EMBL" id="DXHP01000222">
    <property type="protein sequence ID" value="HIW07686.1"/>
    <property type="molecule type" value="Genomic_DNA"/>
</dbReference>
<reference evidence="2" key="2">
    <citation type="submission" date="2021-04" db="EMBL/GenBank/DDBJ databases">
        <authorList>
            <person name="Gilroy R."/>
        </authorList>
    </citation>
    <scope>NUCLEOTIDE SEQUENCE</scope>
    <source>
        <strain evidence="2">CHK160-9182</strain>
    </source>
</reference>
<organism evidence="2 3">
    <name type="scientific">Candidatus Ignatzschineria merdigallinarum</name>
    <dbReference type="NCBI Taxonomy" id="2838621"/>
    <lineage>
        <taxon>Bacteria</taxon>
        <taxon>Pseudomonadati</taxon>
        <taxon>Pseudomonadota</taxon>
        <taxon>Gammaproteobacteria</taxon>
        <taxon>Cardiobacteriales</taxon>
        <taxon>Ignatzschineriaceae</taxon>
        <taxon>Ignatzschineria</taxon>
    </lineage>
</organism>
<reference evidence="2" key="1">
    <citation type="journal article" date="2021" name="PeerJ">
        <title>Extensive microbial diversity within the chicken gut microbiome revealed by metagenomics and culture.</title>
        <authorList>
            <person name="Gilroy R."/>
            <person name="Ravi A."/>
            <person name="Getino M."/>
            <person name="Pursley I."/>
            <person name="Horton D.L."/>
            <person name="Alikhan N.F."/>
            <person name="Baker D."/>
            <person name="Gharbi K."/>
            <person name="Hall N."/>
            <person name="Watson M."/>
            <person name="Adriaenssens E.M."/>
            <person name="Foster-Nyarko E."/>
            <person name="Jarju S."/>
            <person name="Secka A."/>
            <person name="Antonio M."/>
            <person name="Oren A."/>
            <person name="Chaudhuri R.R."/>
            <person name="La Ragione R."/>
            <person name="Hildebrand F."/>
            <person name="Pallen M.J."/>
        </authorList>
    </citation>
    <scope>NUCLEOTIDE SEQUENCE</scope>
    <source>
        <strain evidence="2">CHK160-9182</strain>
    </source>
</reference>
<dbReference type="AlphaFoldDB" id="A0A9D1Q7P1"/>
<keyword evidence="1" id="KW-0812">Transmembrane</keyword>
<name>A0A9D1Q7P1_9GAMM</name>
<keyword evidence="1" id="KW-1133">Transmembrane helix</keyword>
<feature type="transmembrane region" description="Helical" evidence="1">
    <location>
        <begin position="106"/>
        <end position="125"/>
    </location>
</feature>
<keyword evidence="1" id="KW-0472">Membrane</keyword>
<comment type="caution">
    <text evidence="2">The sequence shown here is derived from an EMBL/GenBank/DDBJ whole genome shotgun (WGS) entry which is preliminary data.</text>
</comment>
<protein>
    <submittedName>
        <fullName evidence="2">Uncharacterized protein</fullName>
    </submittedName>
</protein>
<feature type="transmembrane region" description="Helical" evidence="1">
    <location>
        <begin position="67"/>
        <end position="86"/>
    </location>
</feature>
<sequence length="126" mass="14466">MKLFIFLLITLMGLGDYGDSPILFNQGIVIEEMGLELADSMAQSHQGSQLEKLLSNKSNQKKHYPRLIIIGGLIAFYLYIFVQRFFYQQIEEKLGIELPFNHLSEILFWLMIVIVGLIGVMLLMIV</sequence>
<proteinExistence type="predicted"/>
<dbReference type="Proteomes" id="UP000823934">
    <property type="component" value="Unassembled WGS sequence"/>
</dbReference>
<evidence type="ECO:0000313" key="3">
    <source>
        <dbReference type="Proteomes" id="UP000823934"/>
    </source>
</evidence>
<accession>A0A9D1Q7P1</accession>